<name>A0ABT8FM73_9ACTN</name>
<evidence type="ECO:0000313" key="1">
    <source>
        <dbReference type="EMBL" id="MDN4175625.1"/>
    </source>
</evidence>
<sequence length="182" mass="20222">MHPQDVIAHVSEGVDVLADKLASMASLGGPPRLDGTSLTVPFIKEDLPLVDHALGTSLVLPNGQTLGQVHRVPLLGQARVRRELVLSLDVTNFDSQPPTAELLLPDGSPLPPGDWPKSIAGEGIVPNHKDYNRPFFCRRGLREYHSHPQHEDNPWDKYRETLALHQIVIELLHDLQNTWIGR</sequence>
<dbReference type="EMBL" id="JAUHJQ010000017">
    <property type="protein sequence ID" value="MDN4175625.1"/>
    <property type="molecule type" value="Genomic_DNA"/>
</dbReference>
<proteinExistence type="predicted"/>
<accession>A0ABT8FM73</accession>
<dbReference type="RefSeq" id="WP_300955005.1">
    <property type="nucleotide sequence ID" value="NZ_JAUHJQ010000017.1"/>
</dbReference>
<evidence type="ECO:0000313" key="2">
    <source>
        <dbReference type="Proteomes" id="UP001168620"/>
    </source>
</evidence>
<reference evidence="1" key="1">
    <citation type="submission" date="2023-06" db="EMBL/GenBank/DDBJ databases">
        <title>Draft genome sequence of Nocardioides sp. SOB77.</title>
        <authorList>
            <person name="Zhang G."/>
        </authorList>
    </citation>
    <scope>NUCLEOTIDE SEQUENCE</scope>
    <source>
        <strain evidence="1">SOB77</strain>
    </source>
</reference>
<protein>
    <submittedName>
        <fullName evidence="1">Uncharacterized protein</fullName>
    </submittedName>
</protein>
<keyword evidence="2" id="KW-1185">Reference proteome</keyword>
<organism evidence="1 2">
    <name type="scientific">Nocardioides oceani</name>
    <dbReference type="NCBI Taxonomy" id="3058369"/>
    <lineage>
        <taxon>Bacteria</taxon>
        <taxon>Bacillati</taxon>
        <taxon>Actinomycetota</taxon>
        <taxon>Actinomycetes</taxon>
        <taxon>Propionibacteriales</taxon>
        <taxon>Nocardioidaceae</taxon>
        <taxon>Nocardioides</taxon>
    </lineage>
</organism>
<dbReference type="Proteomes" id="UP001168620">
    <property type="component" value="Unassembled WGS sequence"/>
</dbReference>
<comment type="caution">
    <text evidence="1">The sequence shown here is derived from an EMBL/GenBank/DDBJ whole genome shotgun (WGS) entry which is preliminary data.</text>
</comment>
<gene>
    <name evidence="1" type="ORF">QWY28_21870</name>
</gene>